<organism evidence="4 5">
    <name type="scientific">Pyxidicoccus parkwayensis</name>
    <dbReference type="NCBI Taxonomy" id="2813578"/>
    <lineage>
        <taxon>Bacteria</taxon>
        <taxon>Pseudomonadati</taxon>
        <taxon>Myxococcota</taxon>
        <taxon>Myxococcia</taxon>
        <taxon>Myxococcales</taxon>
        <taxon>Cystobacterineae</taxon>
        <taxon>Myxococcaceae</taxon>
        <taxon>Pyxidicoccus</taxon>
    </lineage>
</organism>
<dbReference type="InterPro" id="IPR040794">
    <property type="entry name" value="CE2_N"/>
</dbReference>
<sequence length="400" mass="43241">MTRRKVVLGFGLCLWMSACRAPSVPAPSSDAGASSSGVLTWVSVPASDARLQYTGRRYTSGTGVVFSHPGVTVRARFWGDAVRMRLNDFGLGGDIGTNWFDVSVDGAAPKPLAVRSGESTYVLASGLETGLHTVEVLKRTESSVGHSELMALEVHGELREPPSRPALRMELVGDSISCGYGTEVSLIPDSPSWRAPTFNSKNENPSRGYGWLTARSLGAELVTVCYSGHGMYRNLDMSTTDLLPALYELAVPGQPAVWDAGLYSPDVVVINAGTNDAFAGYGTSEFLPSETAFKAAYRKLLARVRELHPKARIVCTLGSMTDGYKQQDVNGTVTSAHVGTWITELVAERNRAGDARVYRHQMAVQNPEADGVAEDWHPSATTHRKMADSLTRFLQDTVLR</sequence>
<dbReference type="EMBL" id="CP071090">
    <property type="protein sequence ID" value="QSQ18988.1"/>
    <property type="molecule type" value="Genomic_DNA"/>
</dbReference>
<evidence type="ECO:0000313" key="5">
    <source>
        <dbReference type="Proteomes" id="UP000662747"/>
    </source>
</evidence>
<feature type="domain" description="Carbohydrate esterase 2 N-terminal" evidence="3">
    <location>
        <begin position="53"/>
        <end position="162"/>
    </location>
</feature>
<dbReference type="InterPro" id="IPR052762">
    <property type="entry name" value="PCW_deacetylase/CE"/>
</dbReference>
<keyword evidence="1" id="KW-0732">Signal</keyword>
<evidence type="ECO:0000256" key="1">
    <source>
        <dbReference type="SAM" id="SignalP"/>
    </source>
</evidence>
<reference evidence="4 5" key="1">
    <citation type="submission" date="2021-02" db="EMBL/GenBank/DDBJ databases">
        <title>De Novo genome assembly of isolated myxobacteria.</title>
        <authorList>
            <person name="Stevens D.C."/>
        </authorList>
    </citation>
    <scope>NUCLEOTIDE SEQUENCE [LARGE SCALE GENOMIC DNA]</scope>
    <source>
        <strain evidence="5">SCPEA02</strain>
    </source>
</reference>
<evidence type="ECO:0000313" key="4">
    <source>
        <dbReference type="EMBL" id="QSQ18988.1"/>
    </source>
</evidence>
<dbReference type="InterPro" id="IPR013830">
    <property type="entry name" value="SGNH_hydro"/>
</dbReference>
<gene>
    <name evidence="4" type="ORF">JY651_26950</name>
</gene>
<feature type="signal peptide" evidence="1">
    <location>
        <begin position="1"/>
        <end position="21"/>
    </location>
</feature>
<dbReference type="Proteomes" id="UP000662747">
    <property type="component" value="Chromosome"/>
</dbReference>
<feature type="domain" description="SGNH hydrolase-type esterase" evidence="2">
    <location>
        <begin position="172"/>
        <end position="384"/>
    </location>
</feature>
<dbReference type="PANTHER" id="PTHR37834:SF2">
    <property type="entry name" value="ESTERASE, SGNH HYDROLASE-TYPE"/>
    <property type="match status" value="1"/>
</dbReference>
<dbReference type="CDD" id="cd01831">
    <property type="entry name" value="Endoglucanase_E_like"/>
    <property type="match status" value="1"/>
</dbReference>
<dbReference type="Gene3D" id="3.40.50.1110">
    <property type="entry name" value="SGNH hydrolase"/>
    <property type="match status" value="1"/>
</dbReference>
<dbReference type="Pfam" id="PF17996">
    <property type="entry name" value="CE2_N"/>
    <property type="match status" value="1"/>
</dbReference>
<feature type="chain" id="PRO_5047309890" evidence="1">
    <location>
        <begin position="22"/>
        <end position="400"/>
    </location>
</feature>
<dbReference type="PANTHER" id="PTHR37834">
    <property type="entry name" value="GDSL-LIKE LIPASE/ACYLHYDROLASE DOMAIN PROTEIN (AFU_ORTHOLOGUE AFUA_2G00620)"/>
    <property type="match status" value="1"/>
</dbReference>
<dbReference type="PROSITE" id="PS51257">
    <property type="entry name" value="PROKAR_LIPOPROTEIN"/>
    <property type="match status" value="1"/>
</dbReference>
<dbReference type="Gene3D" id="2.60.120.260">
    <property type="entry name" value="Galactose-binding domain-like"/>
    <property type="match status" value="1"/>
</dbReference>
<evidence type="ECO:0000259" key="2">
    <source>
        <dbReference type="Pfam" id="PF13472"/>
    </source>
</evidence>
<keyword evidence="5" id="KW-1185">Reference proteome</keyword>
<accession>A0ABX7NKN7</accession>
<dbReference type="InterPro" id="IPR036514">
    <property type="entry name" value="SGNH_hydro_sf"/>
</dbReference>
<dbReference type="InterPro" id="IPR037461">
    <property type="entry name" value="CtCE2-like_dom"/>
</dbReference>
<name>A0ABX7NKN7_9BACT</name>
<proteinExistence type="predicted"/>
<protein>
    <submittedName>
        <fullName evidence="4">Lipase</fullName>
    </submittedName>
</protein>
<dbReference type="Pfam" id="PF13472">
    <property type="entry name" value="Lipase_GDSL_2"/>
    <property type="match status" value="1"/>
</dbReference>
<dbReference type="SUPFAM" id="SSF52266">
    <property type="entry name" value="SGNH hydrolase"/>
    <property type="match status" value="1"/>
</dbReference>
<evidence type="ECO:0000259" key="3">
    <source>
        <dbReference type="Pfam" id="PF17996"/>
    </source>
</evidence>